<comment type="caution">
    <text evidence="3">The sequence shown here is derived from an EMBL/GenBank/DDBJ whole genome shotgun (WGS) entry which is preliminary data.</text>
</comment>
<keyword evidence="2" id="KW-0732">Signal</keyword>
<dbReference type="EMBL" id="QJKB01000002">
    <property type="protein sequence ID" value="PXX45372.1"/>
    <property type="molecule type" value="Genomic_DNA"/>
</dbReference>
<sequence>MRNRPVKFSSPAMMAILMSVMLASSAAYAGAVVQVTDISGQPVQDAVVYAELASGPQLAKTANAEIQQKDKKFMPFVTVVQTGTSISFPNNDTVRHHAYSFSPAKPFELKLYSGKPAAPIIFDKAGTVVVGCNIHDQMVAYIHIVDTPYFAKTDAAGTARLPNMPVGKYVLKTWHPKQPTTASVQEQGLQMDNSNPGVAVKLNYKAI</sequence>
<organism evidence="3 4">
    <name type="scientific">Undibacterium pigrum</name>
    <dbReference type="NCBI Taxonomy" id="401470"/>
    <lineage>
        <taxon>Bacteria</taxon>
        <taxon>Pseudomonadati</taxon>
        <taxon>Pseudomonadota</taxon>
        <taxon>Betaproteobacteria</taxon>
        <taxon>Burkholderiales</taxon>
        <taxon>Oxalobacteraceae</taxon>
        <taxon>Undibacterium</taxon>
    </lineage>
</organism>
<gene>
    <name evidence="3" type="ORF">DFR42_102600</name>
</gene>
<accession>A0A318JAG2</accession>
<dbReference type="RefSeq" id="WP_110254804.1">
    <property type="nucleotide sequence ID" value="NZ_QJKB01000002.1"/>
</dbReference>
<dbReference type="Proteomes" id="UP000247792">
    <property type="component" value="Unassembled WGS sequence"/>
</dbReference>
<dbReference type="GO" id="GO:0042597">
    <property type="term" value="C:periplasmic space"/>
    <property type="evidence" value="ECO:0007669"/>
    <property type="project" value="UniProtKB-SubCell"/>
</dbReference>
<proteinExistence type="predicted"/>
<dbReference type="SUPFAM" id="SSF49503">
    <property type="entry name" value="Cupredoxins"/>
    <property type="match status" value="1"/>
</dbReference>
<feature type="signal peptide" evidence="2">
    <location>
        <begin position="1"/>
        <end position="29"/>
    </location>
</feature>
<evidence type="ECO:0000313" key="3">
    <source>
        <dbReference type="EMBL" id="PXX45372.1"/>
    </source>
</evidence>
<dbReference type="OrthoDB" id="9772097at2"/>
<comment type="subcellular location">
    <subcellularLocation>
        <location evidence="1">Periplasm</location>
    </subcellularLocation>
</comment>
<protein>
    <submittedName>
        <fullName evidence="3">Plastocyanin</fullName>
    </submittedName>
</protein>
<evidence type="ECO:0000256" key="1">
    <source>
        <dbReference type="ARBA" id="ARBA00004418"/>
    </source>
</evidence>
<name>A0A318JAG2_9BURK</name>
<dbReference type="InterPro" id="IPR008972">
    <property type="entry name" value="Cupredoxin"/>
</dbReference>
<dbReference type="Gene3D" id="2.60.40.420">
    <property type="entry name" value="Cupredoxins - blue copper proteins"/>
    <property type="match status" value="1"/>
</dbReference>
<keyword evidence="4" id="KW-1185">Reference proteome</keyword>
<evidence type="ECO:0000313" key="4">
    <source>
        <dbReference type="Proteomes" id="UP000247792"/>
    </source>
</evidence>
<evidence type="ECO:0000256" key="2">
    <source>
        <dbReference type="SAM" id="SignalP"/>
    </source>
</evidence>
<dbReference type="CDD" id="cd04221">
    <property type="entry name" value="MauL"/>
    <property type="match status" value="1"/>
</dbReference>
<reference evidence="3 4" key="1">
    <citation type="submission" date="2018-05" db="EMBL/GenBank/DDBJ databases">
        <title>Genomic Encyclopedia of Type Strains, Phase IV (KMG-IV): sequencing the most valuable type-strain genomes for metagenomic binning, comparative biology and taxonomic classification.</title>
        <authorList>
            <person name="Goeker M."/>
        </authorList>
    </citation>
    <scope>NUCLEOTIDE SEQUENCE [LARGE SCALE GENOMIC DNA]</scope>
    <source>
        <strain evidence="3 4">DSM 19792</strain>
    </source>
</reference>
<dbReference type="AlphaFoldDB" id="A0A318JAG2"/>
<feature type="chain" id="PRO_5016333263" evidence="2">
    <location>
        <begin position="30"/>
        <end position="207"/>
    </location>
</feature>
<dbReference type="InterPro" id="IPR034242">
    <property type="entry name" value="MauL"/>
</dbReference>